<evidence type="ECO:0000313" key="1">
    <source>
        <dbReference type="EMBL" id="MBB5563928.1"/>
    </source>
</evidence>
<proteinExistence type="predicted"/>
<accession>A0A7W8XJA5</accession>
<dbReference type="AlphaFoldDB" id="A0A7W8XJA5"/>
<gene>
    <name evidence="1" type="ORF">GGI59_005630</name>
</gene>
<sequence length="91" mass="10248">MPQVRLIHYAIFLAQNVNIPATMPGHRAGEERFPWTSRSLSTMRPYLLSSTFVGQMAFLAVRNRTVACHSVNVMRSRYGRSVPVVVRSISA</sequence>
<evidence type="ECO:0000313" key="2">
    <source>
        <dbReference type="Proteomes" id="UP000528824"/>
    </source>
</evidence>
<name>A0A7W8XJA5_9HYPH</name>
<comment type="caution">
    <text evidence="1">The sequence shown here is derived from an EMBL/GenBank/DDBJ whole genome shotgun (WGS) entry which is preliminary data.</text>
</comment>
<dbReference type="Proteomes" id="UP000528824">
    <property type="component" value="Unassembled WGS sequence"/>
</dbReference>
<protein>
    <submittedName>
        <fullName evidence="1">Uncharacterized protein</fullName>
    </submittedName>
</protein>
<reference evidence="1 2" key="1">
    <citation type="submission" date="2020-08" db="EMBL/GenBank/DDBJ databases">
        <title>Genomic Encyclopedia of Type Strains, Phase IV (KMG-V): Genome sequencing to study the core and pangenomes of soil and plant-associated prokaryotes.</title>
        <authorList>
            <person name="Whitman W."/>
        </authorList>
    </citation>
    <scope>NUCLEOTIDE SEQUENCE [LARGE SCALE GENOMIC DNA]</scope>
    <source>
        <strain evidence="1 2">SEMIA 4034</strain>
    </source>
</reference>
<keyword evidence="2" id="KW-1185">Reference proteome</keyword>
<dbReference type="EMBL" id="JACHBC010000015">
    <property type="protein sequence ID" value="MBB5563928.1"/>
    <property type="molecule type" value="Genomic_DNA"/>
</dbReference>
<organism evidence="1 2">
    <name type="scientific">Rhizobium lentis</name>
    <dbReference type="NCBI Taxonomy" id="1138194"/>
    <lineage>
        <taxon>Bacteria</taxon>
        <taxon>Pseudomonadati</taxon>
        <taxon>Pseudomonadota</taxon>
        <taxon>Alphaproteobacteria</taxon>
        <taxon>Hyphomicrobiales</taxon>
        <taxon>Rhizobiaceae</taxon>
        <taxon>Rhizobium/Agrobacterium group</taxon>
        <taxon>Rhizobium</taxon>
    </lineage>
</organism>